<sequence length="54" mass="5776">MEQHQLCDFVEVVGVRRDLAPLVARLGGMLLALLTPQLAGQWRQAGGSRSMAAG</sequence>
<keyword evidence="2" id="KW-1185">Reference proteome</keyword>
<protein>
    <submittedName>
        <fullName evidence="1">Uncharacterized protein</fullName>
    </submittedName>
</protein>
<evidence type="ECO:0000313" key="1">
    <source>
        <dbReference type="EMBL" id="GFH28630.1"/>
    </source>
</evidence>
<proteinExistence type="predicted"/>
<evidence type="ECO:0000313" key="2">
    <source>
        <dbReference type="Proteomes" id="UP000485058"/>
    </source>
</evidence>
<organism evidence="1 2">
    <name type="scientific">Haematococcus lacustris</name>
    <name type="common">Green alga</name>
    <name type="synonym">Haematococcus pluvialis</name>
    <dbReference type="NCBI Taxonomy" id="44745"/>
    <lineage>
        <taxon>Eukaryota</taxon>
        <taxon>Viridiplantae</taxon>
        <taxon>Chlorophyta</taxon>
        <taxon>core chlorophytes</taxon>
        <taxon>Chlorophyceae</taxon>
        <taxon>CS clade</taxon>
        <taxon>Chlamydomonadales</taxon>
        <taxon>Haematococcaceae</taxon>
        <taxon>Haematococcus</taxon>
    </lineage>
</organism>
<reference evidence="1 2" key="1">
    <citation type="submission" date="2020-02" db="EMBL/GenBank/DDBJ databases">
        <title>Draft genome sequence of Haematococcus lacustris strain NIES-144.</title>
        <authorList>
            <person name="Morimoto D."/>
            <person name="Nakagawa S."/>
            <person name="Yoshida T."/>
            <person name="Sawayama S."/>
        </authorList>
    </citation>
    <scope>NUCLEOTIDE SEQUENCE [LARGE SCALE GENOMIC DNA]</scope>
    <source>
        <strain evidence="1 2">NIES-144</strain>
    </source>
</reference>
<name>A0A6A0A7N4_HAELA</name>
<dbReference type="Proteomes" id="UP000485058">
    <property type="component" value="Unassembled WGS sequence"/>
</dbReference>
<dbReference type="EMBL" id="BLLF01003967">
    <property type="protein sequence ID" value="GFH28630.1"/>
    <property type="molecule type" value="Genomic_DNA"/>
</dbReference>
<accession>A0A6A0A7N4</accession>
<feature type="non-terminal residue" evidence="1">
    <location>
        <position position="1"/>
    </location>
</feature>
<dbReference type="AlphaFoldDB" id="A0A6A0A7N4"/>
<comment type="caution">
    <text evidence="1">The sequence shown here is derived from an EMBL/GenBank/DDBJ whole genome shotgun (WGS) entry which is preliminary data.</text>
</comment>
<gene>
    <name evidence="1" type="ORF">HaLaN_27155</name>
</gene>